<gene>
    <name evidence="1" type="ORF">ILYODFUR_028658</name>
</gene>
<keyword evidence="2" id="KW-1185">Reference proteome</keyword>
<accession>A0ABV0TYW1</accession>
<reference evidence="1 2" key="1">
    <citation type="submission" date="2021-06" db="EMBL/GenBank/DDBJ databases">
        <authorList>
            <person name="Palmer J.M."/>
        </authorList>
    </citation>
    <scope>NUCLEOTIDE SEQUENCE [LARGE SCALE GENOMIC DNA]</scope>
    <source>
        <strain evidence="2">if_2019</strain>
        <tissue evidence="1">Muscle</tissue>
    </source>
</reference>
<dbReference type="EMBL" id="JAHRIQ010050291">
    <property type="protein sequence ID" value="MEQ2237976.1"/>
    <property type="molecule type" value="Genomic_DNA"/>
</dbReference>
<evidence type="ECO:0000313" key="1">
    <source>
        <dbReference type="EMBL" id="MEQ2237976.1"/>
    </source>
</evidence>
<dbReference type="Proteomes" id="UP001482620">
    <property type="component" value="Unassembled WGS sequence"/>
</dbReference>
<feature type="non-terminal residue" evidence="1">
    <location>
        <position position="1"/>
    </location>
</feature>
<name>A0ABV0TYW1_9TELE</name>
<organism evidence="1 2">
    <name type="scientific">Ilyodon furcidens</name>
    <name type="common">goldbreast splitfin</name>
    <dbReference type="NCBI Taxonomy" id="33524"/>
    <lineage>
        <taxon>Eukaryota</taxon>
        <taxon>Metazoa</taxon>
        <taxon>Chordata</taxon>
        <taxon>Craniata</taxon>
        <taxon>Vertebrata</taxon>
        <taxon>Euteleostomi</taxon>
        <taxon>Actinopterygii</taxon>
        <taxon>Neopterygii</taxon>
        <taxon>Teleostei</taxon>
        <taxon>Neoteleostei</taxon>
        <taxon>Acanthomorphata</taxon>
        <taxon>Ovalentaria</taxon>
        <taxon>Atherinomorphae</taxon>
        <taxon>Cyprinodontiformes</taxon>
        <taxon>Goodeidae</taxon>
        <taxon>Ilyodon</taxon>
    </lineage>
</organism>
<sequence length="61" mass="6891">SLRPSAGARACCHRDLTSDGAGTRQFVCHRQYLVSLLVIYLNRGWIRPSGWTFEPSRINLS</sequence>
<proteinExistence type="predicted"/>
<comment type="caution">
    <text evidence="1">The sequence shown here is derived from an EMBL/GenBank/DDBJ whole genome shotgun (WGS) entry which is preliminary data.</text>
</comment>
<protein>
    <submittedName>
        <fullName evidence="1">Uncharacterized protein</fullName>
    </submittedName>
</protein>
<evidence type="ECO:0000313" key="2">
    <source>
        <dbReference type="Proteomes" id="UP001482620"/>
    </source>
</evidence>